<evidence type="ECO:0000313" key="2">
    <source>
        <dbReference type="Proteomes" id="UP001314170"/>
    </source>
</evidence>
<proteinExistence type="predicted"/>
<reference evidence="1 2" key="1">
    <citation type="submission" date="2024-01" db="EMBL/GenBank/DDBJ databases">
        <authorList>
            <person name="Waweru B."/>
        </authorList>
    </citation>
    <scope>NUCLEOTIDE SEQUENCE [LARGE SCALE GENOMIC DNA]</scope>
</reference>
<feature type="non-terminal residue" evidence="1">
    <location>
        <position position="1"/>
    </location>
</feature>
<dbReference type="Proteomes" id="UP001314170">
    <property type="component" value="Unassembled WGS sequence"/>
</dbReference>
<name>A0AAV1RHK6_9ROSI</name>
<evidence type="ECO:0000313" key="1">
    <source>
        <dbReference type="EMBL" id="CAK7335205.1"/>
    </source>
</evidence>
<keyword evidence="2" id="KW-1185">Reference proteome</keyword>
<dbReference type="AlphaFoldDB" id="A0AAV1RHK6"/>
<comment type="caution">
    <text evidence="1">The sequence shown here is derived from an EMBL/GenBank/DDBJ whole genome shotgun (WGS) entry which is preliminary data.</text>
</comment>
<organism evidence="1 2">
    <name type="scientific">Dovyalis caffra</name>
    <dbReference type="NCBI Taxonomy" id="77055"/>
    <lineage>
        <taxon>Eukaryota</taxon>
        <taxon>Viridiplantae</taxon>
        <taxon>Streptophyta</taxon>
        <taxon>Embryophyta</taxon>
        <taxon>Tracheophyta</taxon>
        <taxon>Spermatophyta</taxon>
        <taxon>Magnoliopsida</taxon>
        <taxon>eudicotyledons</taxon>
        <taxon>Gunneridae</taxon>
        <taxon>Pentapetalae</taxon>
        <taxon>rosids</taxon>
        <taxon>fabids</taxon>
        <taxon>Malpighiales</taxon>
        <taxon>Salicaceae</taxon>
        <taxon>Flacourtieae</taxon>
        <taxon>Dovyalis</taxon>
    </lineage>
</organism>
<sequence length="113" mass="12311">ETAKSFINGLLLGQRFLSPANSNEAKHIENDSCCSAENPSSLYVETGELRAETPKFDQTMNVEAATDDKSLCCLFSSNPTRWRAMDFYGTSGAHSFGPTSPQKSYVCNGMDGK</sequence>
<accession>A0AAV1RHK6</accession>
<dbReference type="EMBL" id="CAWUPB010000957">
    <property type="protein sequence ID" value="CAK7335205.1"/>
    <property type="molecule type" value="Genomic_DNA"/>
</dbReference>
<protein>
    <submittedName>
        <fullName evidence="1">Uncharacterized protein</fullName>
    </submittedName>
</protein>
<gene>
    <name evidence="1" type="ORF">DCAF_LOCUS10262</name>
</gene>